<dbReference type="Gene3D" id="1.25.40.10">
    <property type="entry name" value="Tetratricopeptide repeat domain"/>
    <property type="match status" value="1"/>
</dbReference>
<dbReference type="Pfam" id="PF13174">
    <property type="entry name" value="TPR_6"/>
    <property type="match status" value="1"/>
</dbReference>
<feature type="compositionally biased region" description="Acidic residues" evidence="5">
    <location>
        <begin position="249"/>
        <end position="258"/>
    </location>
</feature>
<name>A0A8J3IRR0_9CHLR</name>
<evidence type="ECO:0000256" key="1">
    <source>
        <dbReference type="ARBA" id="ARBA00022737"/>
    </source>
</evidence>
<reference evidence="6" key="1">
    <citation type="submission" date="2020-10" db="EMBL/GenBank/DDBJ databases">
        <title>Taxonomic study of unclassified bacteria belonging to the class Ktedonobacteria.</title>
        <authorList>
            <person name="Yabe S."/>
            <person name="Wang C.M."/>
            <person name="Zheng Y."/>
            <person name="Sakai Y."/>
            <person name="Cavaletti L."/>
            <person name="Monciardini P."/>
            <person name="Donadio S."/>
        </authorList>
    </citation>
    <scope>NUCLEOTIDE SEQUENCE</scope>
    <source>
        <strain evidence="6">ID150040</strain>
    </source>
</reference>
<feature type="region of interest" description="Disordered" evidence="5">
    <location>
        <begin position="249"/>
        <end position="274"/>
    </location>
</feature>
<dbReference type="SMART" id="SM00028">
    <property type="entry name" value="TPR"/>
    <property type="match status" value="4"/>
</dbReference>
<keyword evidence="7" id="KW-1185">Reference proteome</keyword>
<dbReference type="EMBL" id="BNJK01000001">
    <property type="protein sequence ID" value="GHO95685.1"/>
    <property type="molecule type" value="Genomic_DNA"/>
</dbReference>
<organism evidence="6 7">
    <name type="scientific">Reticulibacter mediterranei</name>
    <dbReference type="NCBI Taxonomy" id="2778369"/>
    <lineage>
        <taxon>Bacteria</taxon>
        <taxon>Bacillati</taxon>
        <taxon>Chloroflexota</taxon>
        <taxon>Ktedonobacteria</taxon>
        <taxon>Ktedonobacterales</taxon>
        <taxon>Reticulibacteraceae</taxon>
        <taxon>Reticulibacter</taxon>
    </lineage>
</organism>
<proteinExistence type="predicted"/>
<dbReference type="PANTHER" id="PTHR45586:SF1">
    <property type="entry name" value="LIPOPOLYSACCHARIDE ASSEMBLY PROTEIN B"/>
    <property type="match status" value="1"/>
</dbReference>
<feature type="coiled-coil region" evidence="4">
    <location>
        <begin position="649"/>
        <end position="676"/>
    </location>
</feature>
<evidence type="ECO:0000256" key="4">
    <source>
        <dbReference type="SAM" id="Coils"/>
    </source>
</evidence>
<dbReference type="AlphaFoldDB" id="A0A8J3IRR0"/>
<comment type="caution">
    <text evidence="6">The sequence shown here is derived from an EMBL/GenBank/DDBJ whole genome shotgun (WGS) entry which is preliminary data.</text>
</comment>
<feature type="region of interest" description="Disordered" evidence="5">
    <location>
        <begin position="827"/>
        <end position="851"/>
    </location>
</feature>
<keyword evidence="1" id="KW-0677">Repeat</keyword>
<dbReference type="SUPFAM" id="SSF48452">
    <property type="entry name" value="TPR-like"/>
    <property type="match status" value="1"/>
</dbReference>
<dbReference type="PROSITE" id="PS50005">
    <property type="entry name" value="TPR"/>
    <property type="match status" value="3"/>
</dbReference>
<dbReference type="InterPro" id="IPR051012">
    <property type="entry name" value="CellSynth/LPSAsmb/PSIAsmb"/>
</dbReference>
<feature type="repeat" description="TPR" evidence="3">
    <location>
        <begin position="677"/>
        <end position="710"/>
    </location>
</feature>
<evidence type="ECO:0000313" key="7">
    <source>
        <dbReference type="Proteomes" id="UP000597444"/>
    </source>
</evidence>
<dbReference type="InterPro" id="IPR011990">
    <property type="entry name" value="TPR-like_helical_dom_sf"/>
</dbReference>
<protein>
    <recommendedName>
        <fullName evidence="8">Tetratricopeptide repeat protein</fullName>
    </recommendedName>
</protein>
<keyword evidence="4" id="KW-0175">Coiled coil</keyword>
<feature type="compositionally biased region" description="Basic residues" evidence="5">
    <location>
        <begin position="832"/>
        <end position="851"/>
    </location>
</feature>
<evidence type="ECO:0000256" key="3">
    <source>
        <dbReference type="PROSITE-ProRule" id="PRU00339"/>
    </source>
</evidence>
<evidence type="ECO:0008006" key="8">
    <source>
        <dbReference type="Google" id="ProtNLM"/>
    </source>
</evidence>
<dbReference type="PANTHER" id="PTHR45586">
    <property type="entry name" value="TPR REPEAT-CONTAINING PROTEIN PA4667"/>
    <property type="match status" value="1"/>
</dbReference>
<sequence>MSQKKQESQTLSQEEQNQLQQSLAHYNDVAQALHNSTQQPEVEAALHSLTSLPENVQIAYLKTLSKESTANAADVVAAFNALAPAKEVRKEAKRSLIRLEGNKIYPQWTPPPTPVVEEEAVPVDTTPPRFWKGLITDTKELGEMQLILCWEQGANYKEVRMMGFLLEFWTEGVKDFFTEVNNKRHMEDHIEQMRQQMSGTGVHLISCSLAQGRRMIQEAQEVNTKQQTKPHRAFTRNLPLIRQLALDAAEDEEEEEVESAPQATPTRRNIPSIPMMPQDILDTFFPGMANEEVVGDFIDAWSSADYEMAYDLLASDSPLRDGLEREEWVELRQRWQQEAHPNNINVTFIAEYDEDDEDFEEDLISDEQPVIEAKTDLVEAETDEDLDEDDDADTVETAWSLEFVRTPLVTSIKEIPQASAFYKETDRHWFWVRYSLVEEDGNLRIHDMIDEAALASQLSSAEIQQRMEKIALLAGKRLDDLERRLQEDEDADDEDLDDDYNEDEDDFDADEEDLDEDEEDDEDMLDTFNRMEEALQIATRYMHYTDALIAQAPTSNPAMYRQAYDFARVAQDFERAAVYLQQLAEHFPEQRAKALQDLTLVQLNIAYNYSQEEEEEREQQFLQIAEETIRDSITLANMPESLTTLAQILVGQNKQLDEAEDLLEQAQNRTTDAHNLALIESNLAKIAELREDTEQALQHYQHAAEVDPTFPKIWINLGFLQYDLEQYASAIESLKRSVELNPDDIEGYLGLGEVYRNGLQDYKNAEEILLRGMEVNEESADILGSLAMVYIDQSNLRKAEKYLDMAEEVSPESSFLEEVREAFELAQAEQRRNRRASGTQHKKHKPKPKKR</sequence>
<dbReference type="RefSeq" id="WP_220206353.1">
    <property type="nucleotide sequence ID" value="NZ_BNJK01000001.1"/>
</dbReference>
<dbReference type="PROSITE" id="PS50293">
    <property type="entry name" value="TPR_REGION"/>
    <property type="match status" value="1"/>
</dbReference>
<dbReference type="Proteomes" id="UP000597444">
    <property type="component" value="Unassembled WGS sequence"/>
</dbReference>
<keyword evidence="2 3" id="KW-0802">TPR repeat</keyword>
<feature type="repeat" description="TPR" evidence="3">
    <location>
        <begin position="711"/>
        <end position="744"/>
    </location>
</feature>
<evidence type="ECO:0000313" key="6">
    <source>
        <dbReference type="EMBL" id="GHO95685.1"/>
    </source>
</evidence>
<evidence type="ECO:0000256" key="2">
    <source>
        <dbReference type="ARBA" id="ARBA00022803"/>
    </source>
</evidence>
<accession>A0A8J3IRR0</accession>
<feature type="region of interest" description="Disordered" evidence="5">
    <location>
        <begin position="486"/>
        <end position="522"/>
    </location>
</feature>
<dbReference type="Pfam" id="PF14559">
    <property type="entry name" value="TPR_19"/>
    <property type="match status" value="1"/>
</dbReference>
<dbReference type="InterPro" id="IPR019734">
    <property type="entry name" value="TPR_rpt"/>
</dbReference>
<gene>
    <name evidence="6" type="ORF">KSF_057330</name>
</gene>
<feature type="repeat" description="TPR" evidence="3">
    <location>
        <begin position="780"/>
        <end position="813"/>
    </location>
</feature>
<feature type="compositionally biased region" description="Acidic residues" evidence="5">
    <location>
        <begin position="487"/>
        <end position="522"/>
    </location>
</feature>
<evidence type="ECO:0000256" key="5">
    <source>
        <dbReference type="SAM" id="MobiDB-lite"/>
    </source>
</evidence>